<dbReference type="CDD" id="cd14014">
    <property type="entry name" value="STKc_PknB_like"/>
    <property type="match status" value="1"/>
</dbReference>
<sequence>MLVADAQVARPRWTGGPGYRVRVTSAREDVFVGPYRLLAPLGEGGMGVVHLAMAPDGRRVALKVLRPHIVGDQEARERLAREVSSLRRITSPRIAEILDADPDGPVPYVVTRYVPGLPLYHHVAEEGPITGRDLVHAADCLAEALGAVHAGGVLHRDIKPTNVLMEGRSPVLIDFGLARVAEDPRLTQTGWLLGTPGYLAPEILYGEEASPASDVHAWAATLVFAATGRPPYGGGPAMAIMDRVRRGEHDLGGVPAPMSALLARCLAPEPEDRPTLPQVRQWLAQERAGQDGTRRGDLPVAAAPAPELWTMPFAPTPVPGQETDVVPLASAAHEEDPAAAATTTFPAYREAEPYQRPPAVAPAPTTTLAPGPPAWLAPTPTEPSRAQRVLQLAGLAALAGATVAYAPYLGTALVGLAVLLLRAGSITRQRHDRRRRLRGRERWYDVPASVLASPGYLALALLGTVSGVVVGAVVGLAMFSIGYLLQLRIAVCLVLAGIGFVPTLWWGPGSQRLRESTRSLVTRTARTEFLGWFVAVMGAVGAAALLGVLLSAGPNWAPDVAAPWNR</sequence>
<dbReference type="PROSITE" id="PS50011">
    <property type="entry name" value="PROTEIN_KINASE_DOM"/>
    <property type="match status" value="1"/>
</dbReference>
<keyword evidence="4 5" id="KW-0067">ATP-binding</keyword>
<dbReference type="Proteomes" id="UP000198859">
    <property type="component" value="Chromosome I"/>
</dbReference>
<evidence type="ECO:0000313" key="9">
    <source>
        <dbReference type="Proteomes" id="UP000198859"/>
    </source>
</evidence>
<dbReference type="InterPro" id="IPR011009">
    <property type="entry name" value="Kinase-like_dom_sf"/>
</dbReference>
<keyword evidence="6" id="KW-0812">Transmembrane</keyword>
<gene>
    <name evidence="8" type="ORF">SAMN04488570_3776</name>
</gene>
<dbReference type="InterPro" id="IPR017441">
    <property type="entry name" value="Protein_kinase_ATP_BS"/>
</dbReference>
<accession>A0A1H1YAS6</accession>
<dbReference type="Gene3D" id="1.10.510.10">
    <property type="entry name" value="Transferase(Phosphotransferase) domain 1"/>
    <property type="match status" value="1"/>
</dbReference>
<feature type="transmembrane region" description="Helical" evidence="6">
    <location>
        <begin position="485"/>
        <end position="508"/>
    </location>
</feature>
<keyword evidence="1" id="KW-0808">Transferase</keyword>
<evidence type="ECO:0000256" key="4">
    <source>
        <dbReference type="ARBA" id="ARBA00022840"/>
    </source>
</evidence>
<keyword evidence="3 8" id="KW-0418">Kinase</keyword>
<proteinExistence type="predicted"/>
<keyword evidence="9" id="KW-1185">Reference proteome</keyword>
<dbReference type="InterPro" id="IPR000719">
    <property type="entry name" value="Prot_kinase_dom"/>
</dbReference>
<evidence type="ECO:0000259" key="7">
    <source>
        <dbReference type="PROSITE" id="PS50011"/>
    </source>
</evidence>
<dbReference type="AlphaFoldDB" id="A0A1H1YAS6"/>
<dbReference type="SMART" id="SM00220">
    <property type="entry name" value="S_TKc"/>
    <property type="match status" value="1"/>
</dbReference>
<feature type="transmembrane region" description="Helical" evidence="6">
    <location>
        <begin position="529"/>
        <end position="550"/>
    </location>
</feature>
<dbReference type="PANTHER" id="PTHR43289">
    <property type="entry name" value="MITOGEN-ACTIVATED PROTEIN KINASE KINASE KINASE 20-RELATED"/>
    <property type="match status" value="1"/>
</dbReference>
<dbReference type="Gene3D" id="3.30.200.20">
    <property type="entry name" value="Phosphorylase Kinase, domain 1"/>
    <property type="match status" value="1"/>
</dbReference>
<dbReference type="PROSITE" id="PS00107">
    <property type="entry name" value="PROTEIN_KINASE_ATP"/>
    <property type="match status" value="1"/>
</dbReference>
<evidence type="ECO:0000256" key="1">
    <source>
        <dbReference type="ARBA" id="ARBA00022679"/>
    </source>
</evidence>
<name>A0A1H1YAS6_9ACTN</name>
<organism evidence="8 9">
    <name type="scientific">Nocardioides scoriae</name>
    <dbReference type="NCBI Taxonomy" id="642780"/>
    <lineage>
        <taxon>Bacteria</taxon>
        <taxon>Bacillati</taxon>
        <taxon>Actinomycetota</taxon>
        <taxon>Actinomycetes</taxon>
        <taxon>Propionibacteriales</taxon>
        <taxon>Nocardioidaceae</taxon>
        <taxon>Nocardioides</taxon>
    </lineage>
</organism>
<dbReference type="GO" id="GO:0005524">
    <property type="term" value="F:ATP binding"/>
    <property type="evidence" value="ECO:0007669"/>
    <property type="project" value="UniProtKB-UniRule"/>
</dbReference>
<evidence type="ECO:0000256" key="3">
    <source>
        <dbReference type="ARBA" id="ARBA00022777"/>
    </source>
</evidence>
<feature type="domain" description="Protein kinase" evidence="7">
    <location>
        <begin position="35"/>
        <end position="283"/>
    </location>
</feature>
<dbReference type="InterPro" id="IPR008271">
    <property type="entry name" value="Ser/Thr_kinase_AS"/>
</dbReference>
<dbReference type="PROSITE" id="PS00108">
    <property type="entry name" value="PROTEIN_KINASE_ST"/>
    <property type="match status" value="1"/>
</dbReference>
<keyword evidence="6" id="KW-1133">Transmembrane helix</keyword>
<dbReference type="STRING" id="642780.SAMN04488570_3776"/>
<keyword evidence="2 5" id="KW-0547">Nucleotide-binding</keyword>
<dbReference type="EMBL" id="LT629757">
    <property type="protein sequence ID" value="SDT18502.1"/>
    <property type="molecule type" value="Genomic_DNA"/>
</dbReference>
<evidence type="ECO:0000256" key="5">
    <source>
        <dbReference type="PROSITE-ProRule" id="PRU10141"/>
    </source>
</evidence>
<keyword evidence="6" id="KW-0472">Membrane</keyword>
<dbReference type="GO" id="GO:0004674">
    <property type="term" value="F:protein serine/threonine kinase activity"/>
    <property type="evidence" value="ECO:0007669"/>
    <property type="project" value="UniProtKB-KW"/>
</dbReference>
<evidence type="ECO:0000313" key="8">
    <source>
        <dbReference type="EMBL" id="SDT18502.1"/>
    </source>
</evidence>
<dbReference type="SUPFAM" id="SSF56112">
    <property type="entry name" value="Protein kinase-like (PK-like)"/>
    <property type="match status" value="1"/>
</dbReference>
<dbReference type="Pfam" id="PF00069">
    <property type="entry name" value="Pkinase"/>
    <property type="match status" value="1"/>
</dbReference>
<keyword evidence="8" id="KW-0723">Serine/threonine-protein kinase</keyword>
<protein>
    <submittedName>
        <fullName evidence="8">Serine/threonine protein kinase</fullName>
    </submittedName>
</protein>
<feature type="transmembrane region" description="Helical" evidence="6">
    <location>
        <begin position="446"/>
        <end position="479"/>
    </location>
</feature>
<evidence type="ECO:0000256" key="2">
    <source>
        <dbReference type="ARBA" id="ARBA00022741"/>
    </source>
</evidence>
<evidence type="ECO:0000256" key="6">
    <source>
        <dbReference type="SAM" id="Phobius"/>
    </source>
</evidence>
<reference evidence="9" key="1">
    <citation type="submission" date="2016-10" db="EMBL/GenBank/DDBJ databases">
        <authorList>
            <person name="Varghese N."/>
            <person name="Submissions S."/>
        </authorList>
    </citation>
    <scope>NUCLEOTIDE SEQUENCE [LARGE SCALE GENOMIC DNA]</scope>
    <source>
        <strain evidence="9">DSM 22127</strain>
    </source>
</reference>
<dbReference type="PANTHER" id="PTHR43289:SF34">
    <property type="entry name" value="SERINE_THREONINE-PROTEIN KINASE YBDM-RELATED"/>
    <property type="match status" value="1"/>
</dbReference>
<feature type="binding site" evidence="5">
    <location>
        <position position="63"/>
    </location>
    <ligand>
        <name>ATP</name>
        <dbReference type="ChEBI" id="CHEBI:30616"/>
    </ligand>
</feature>
<feature type="transmembrane region" description="Helical" evidence="6">
    <location>
        <begin position="405"/>
        <end position="425"/>
    </location>
</feature>